<reference evidence="1 2" key="1">
    <citation type="journal article" date="2013" name="Int. J. Syst. Evol. Microbiol.">
        <title>Aquimarina gracilis sp. nov., isolated from the gut microflora of a mussel, Mytilus coruscus, and emended description of Aquimarina spongiae.</title>
        <authorList>
            <person name="Park S.C."/>
            <person name="Choe H.N."/>
            <person name="Baik K.S."/>
            <person name="Seong C.N."/>
        </authorList>
    </citation>
    <scope>NUCLEOTIDE SEQUENCE [LARGE SCALE GENOMIC DNA]</scope>
    <source>
        <strain evidence="1 2">PSC32</strain>
    </source>
</reference>
<gene>
    <name evidence="1" type="ORF">U6A24_14840</name>
</gene>
<dbReference type="EMBL" id="JAYKLX010000007">
    <property type="protein sequence ID" value="MEB3346752.1"/>
    <property type="molecule type" value="Genomic_DNA"/>
</dbReference>
<dbReference type="Proteomes" id="UP001327027">
    <property type="component" value="Unassembled WGS sequence"/>
</dbReference>
<evidence type="ECO:0008006" key="3">
    <source>
        <dbReference type="Google" id="ProtNLM"/>
    </source>
</evidence>
<protein>
    <recommendedName>
        <fullName evidence="3">Carboxypeptidase-like protein</fullName>
    </recommendedName>
</protein>
<organism evidence="1 2">
    <name type="scientific">Aquimarina gracilis</name>
    <dbReference type="NCBI Taxonomy" id="874422"/>
    <lineage>
        <taxon>Bacteria</taxon>
        <taxon>Pseudomonadati</taxon>
        <taxon>Bacteroidota</taxon>
        <taxon>Flavobacteriia</taxon>
        <taxon>Flavobacteriales</taxon>
        <taxon>Flavobacteriaceae</taxon>
        <taxon>Aquimarina</taxon>
    </lineage>
</organism>
<evidence type="ECO:0000313" key="1">
    <source>
        <dbReference type="EMBL" id="MEB3346752.1"/>
    </source>
</evidence>
<proteinExistence type="predicted"/>
<comment type="caution">
    <text evidence="1">The sequence shown here is derived from an EMBL/GenBank/DDBJ whole genome shotgun (WGS) entry which is preliminary data.</text>
</comment>
<keyword evidence="2" id="KW-1185">Reference proteome</keyword>
<name>A0ABU5ZXZ3_9FLAO</name>
<accession>A0ABU5ZXZ3</accession>
<evidence type="ECO:0000313" key="2">
    <source>
        <dbReference type="Proteomes" id="UP001327027"/>
    </source>
</evidence>
<dbReference type="RefSeq" id="WP_324180781.1">
    <property type="nucleotide sequence ID" value="NZ_BAABAW010000020.1"/>
</dbReference>
<sequence length="251" mass="28533">MTKKILLLFTIISVQVFGQSQNLKGRIVADSLQGYAINIVNYTKKIGATNDRQGSFEIPATVGDSIIFSSVQYEILSLIVNENYLNNDTLKIVLRSVVQKLEEVKVSNVELSGNLDKDSKNIETQPYVDNKILGLPFSDKPQPTLAERRLYTAKSGIIDGPINYLNGTVKKLKRIKKIEDFKNVVNQGEIILTTSFFVDSLGVPKDLISDFIYYCAEDESYNDLLDDQKRLELFEFFQEKSKSYRIHKEID</sequence>